<organism evidence="12 13">
    <name type="scientific">Catenulispora yoronensis</name>
    <dbReference type="NCBI Taxonomy" id="450799"/>
    <lineage>
        <taxon>Bacteria</taxon>
        <taxon>Bacillati</taxon>
        <taxon>Actinomycetota</taxon>
        <taxon>Actinomycetes</taxon>
        <taxon>Catenulisporales</taxon>
        <taxon>Catenulisporaceae</taxon>
        <taxon>Catenulispora</taxon>
    </lineage>
</organism>
<keyword evidence="3" id="KW-1003">Cell membrane</keyword>
<evidence type="ECO:0000313" key="13">
    <source>
        <dbReference type="Proteomes" id="UP001500751"/>
    </source>
</evidence>
<comment type="subcellular location">
    <subcellularLocation>
        <location evidence="1">Cell membrane</location>
        <topology evidence="1">Multi-pass membrane protein</topology>
    </subcellularLocation>
</comment>
<dbReference type="PANTHER" id="PTHR10110:SF86">
    <property type="entry name" value="SODIUM_HYDROGEN EXCHANGER 7"/>
    <property type="match status" value="1"/>
</dbReference>
<dbReference type="RefSeq" id="WP_344665681.1">
    <property type="nucleotide sequence ID" value="NZ_BAAAQN010000011.1"/>
</dbReference>
<feature type="transmembrane region" description="Helical" evidence="10">
    <location>
        <begin position="233"/>
        <end position="253"/>
    </location>
</feature>
<dbReference type="Proteomes" id="UP001500751">
    <property type="component" value="Unassembled WGS sequence"/>
</dbReference>
<reference evidence="13" key="1">
    <citation type="journal article" date="2019" name="Int. J. Syst. Evol. Microbiol.">
        <title>The Global Catalogue of Microorganisms (GCM) 10K type strain sequencing project: providing services to taxonomists for standard genome sequencing and annotation.</title>
        <authorList>
            <consortium name="The Broad Institute Genomics Platform"/>
            <consortium name="The Broad Institute Genome Sequencing Center for Infectious Disease"/>
            <person name="Wu L."/>
            <person name="Ma J."/>
        </authorList>
    </citation>
    <scope>NUCLEOTIDE SEQUENCE [LARGE SCALE GENOMIC DNA]</scope>
    <source>
        <strain evidence="13">JCM 16014</strain>
    </source>
</reference>
<dbReference type="InterPro" id="IPR018422">
    <property type="entry name" value="Cation/H_exchanger_CPA1"/>
</dbReference>
<keyword evidence="2" id="KW-0813">Transport</keyword>
<accession>A0ABN2TZD9</accession>
<evidence type="ECO:0000256" key="6">
    <source>
        <dbReference type="ARBA" id="ARBA00023053"/>
    </source>
</evidence>
<keyword evidence="8 10" id="KW-0472">Membrane</keyword>
<evidence type="ECO:0000256" key="3">
    <source>
        <dbReference type="ARBA" id="ARBA00022475"/>
    </source>
</evidence>
<keyword evidence="7" id="KW-0406">Ion transport</keyword>
<name>A0ABN2TZD9_9ACTN</name>
<keyword evidence="9" id="KW-0739">Sodium transport</keyword>
<dbReference type="InterPro" id="IPR006153">
    <property type="entry name" value="Cation/H_exchanger_TM"/>
</dbReference>
<evidence type="ECO:0000259" key="11">
    <source>
        <dbReference type="Pfam" id="PF00999"/>
    </source>
</evidence>
<dbReference type="Gene3D" id="6.10.140.1330">
    <property type="match status" value="1"/>
</dbReference>
<evidence type="ECO:0000256" key="7">
    <source>
        <dbReference type="ARBA" id="ARBA00023065"/>
    </source>
</evidence>
<protein>
    <submittedName>
        <fullName evidence="12">Sodium:proton antiporter</fullName>
    </submittedName>
</protein>
<feature type="transmembrane region" description="Helical" evidence="10">
    <location>
        <begin position="210"/>
        <end position="227"/>
    </location>
</feature>
<feature type="domain" description="Cation/H+ exchanger transmembrane" evidence="11">
    <location>
        <begin position="13"/>
        <end position="442"/>
    </location>
</feature>
<evidence type="ECO:0000256" key="9">
    <source>
        <dbReference type="ARBA" id="ARBA00023201"/>
    </source>
</evidence>
<feature type="transmembrane region" description="Helical" evidence="10">
    <location>
        <begin position="265"/>
        <end position="284"/>
    </location>
</feature>
<dbReference type="EMBL" id="BAAAQN010000011">
    <property type="protein sequence ID" value="GAA2025616.1"/>
    <property type="molecule type" value="Genomic_DNA"/>
</dbReference>
<keyword evidence="4 10" id="KW-0812">Transmembrane</keyword>
<evidence type="ECO:0000256" key="8">
    <source>
        <dbReference type="ARBA" id="ARBA00023136"/>
    </source>
</evidence>
<keyword evidence="13" id="KW-1185">Reference proteome</keyword>
<evidence type="ECO:0000256" key="2">
    <source>
        <dbReference type="ARBA" id="ARBA00022448"/>
    </source>
</evidence>
<feature type="transmembrane region" description="Helical" evidence="10">
    <location>
        <begin position="419"/>
        <end position="442"/>
    </location>
</feature>
<feature type="transmembrane region" description="Helical" evidence="10">
    <location>
        <begin position="304"/>
        <end position="327"/>
    </location>
</feature>
<evidence type="ECO:0000256" key="4">
    <source>
        <dbReference type="ARBA" id="ARBA00022692"/>
    </source>
</evidence>
<sequence length="562" mass="59891">MELTLIAVAGVISIVAVAAFSERLGLAAPLGLVIVGIGLSFVPGVPRIDVAPEVVLTGVLPPLLYAAAVNMPATDFRRNIKSISGLAVLLVAGTTLGAGWLFHALLPGIGWPTAFALGAVVSPTDAVAATAVGRRLGLPSRLLAVLEGEGLVNDASALVLLRSAVAAIAGSVSMGGLVWDFVKAVGIAVAVGLVVGYVNVRIRGLLHDGVLNTAISFVVPFIAFLPAEELRASGVLSVVVAGLVSGELSPRFVRATDRMTERMNWRTLAFLLESAIFLLMGLGLRSLIDDVREEHLSPWTGLGVGLAASAAVIVLRIGFVAPLIGVLHKDRRRAEQAKPRVERIKSRIDEHDLTERFSPRQADRITRRVGRVAADIEFELNEALGWRGGVVLAWSGMRGAITVAAAETLPVDVAQRPQLVLVATVVAITTLLVNGLTLPLVIRAVRIPGDDQDRIRAEYTELMAVLTAAGQDYLDDPGLDADPQVVAEIRERFGQPPRDADQAARDELRDEYLRVTLGVLEAEQQRLFRARSEGGYSSRTLSGLQRRLDIQTATMQRIGDSE</sequence>
<proteinExistence type="predicted"/>
<gene>
    <name evidence="12" type="ORF">GCM10009839_24750</name>
</gene>
<evidence type="ECO:0000313" key="12">
    <source>
        <dbReference type="EMBL" id="GAA2025616.1"/>
    </source>
</evidence>
<evidence type="ECO:0000256" key="10">
    <source>
        <dbReference type="SAM" id="Phobius"/>
    </source>
</evidence>
<keyword evidence="5 10" id="KW-1133">Transmembrane helix</keyword>
<evidence type="ECO:0000256" key="1">
    <source>
        <dbReference type="ARBA" id="ARBA00004651"/>
    </source>
</evidence>
<dbReference type="Pfam" id="PF00999">
    <property type="entry name" value="Na_H_Exchanger"/>
    <property type="match status" value="1"/>
</dbReference>
<feature type="transmembrane region" description="Helical" evidence="10">
    <location>
        <begin position="51"/>
        <end position="71"/>
    </location>
</feature>
<feature type="transmembrane region" description="Helical" evidence="10">
    <location>
        <begin position="83"/>
        <end position="103"/>
    </location>
</feature>
<feature type="transmembrane region" description="Helical" evidence="10">
    <location>
        <begin position="178"/>
        <end position="198"/>
    </location>
</feature>
<dbReference type="PANTHER" id="PTHR10110">
    <property type="entry name" value="SODIUM/HYDROGEN EXCHANGER"/>
    <property type="match status" value="1"/>
</dbReference>
<evidence type="ECO:0000256" key="5">
    <source>
        <dbReference type="ARBA" id="ARBA00022989"/>
    </source>
</evidence>
<comment type="caution">
    <text evidence="12">The sequence shown here is derived from an EMBL/GenBank/DDBJ whole genome shotgun (WGS) entry which is preliminary data.</text>
</comment>
<keyword evidence="6" id="KW-0915">Sodium</keyword>